<name>A0AAE7TQZ0_9CAUD</name>
<protein>
    <submittedName>
        <fullName evidence="1">Uncharacterized protein</fullName>
    </submittedName>
</protein>
<keyword evidence="2" id="KW-1185">Reference proteome</keyword>
<organism evidence="1 2">
    <name type="scientific">Bacillus phage BCPST</name>
    <dbReference type="NCBI Taxonomy" id="2801506"/>
    <lineage>
        <taxon>Viruses</taxon>
        <taxon>Duplodnaviria</taxon>
        <taxon>Heunggongvirae</taxon>
        <taxon>Uroviricota</taxon>
        <taxon>Caudoviricetes</taxon>
        <taxon>Sejongvirinae</taxon>
        <taxon>Yihwangvirus</taxon>
        <taxon>Yihwangvirus BCPST</taxon>
    </lineage>
</organism>
<gene>
    <name evidence="1" type="ORF">BCPST_112</name>
</gene>
<dbReference type="Proteomes" id="UP000828328">
    <property type="component" value="Segment"/>
</dbReference>
<dbReference type="EMBL" id="MW392802">
    <property type="protein sequence ID" value="QQO38730.1"/>
    <property type="molecule type" value="Genomic_DNA"/>
</dbReference>
<evidence type="ECO:0000313" key="1">
    <source>
        <dbReference type="EMBL" id="QQO38730.1"/>
    </source>
</evidence>
<evidence type="ECO:0000313" key="2">
    <source>
        <dbReference type="Proteomes" id="UP000828328"/>
    </source>
</evidence>
<sequence length="85" mass="9750">MYPMTLEGLLNLGSSEFAKTANFLILEIKAFDNEPELIINPKQNFESKLKYLPTAYNDDLTLKANPNIRIVGYDFVIGIDEYFNK</sequence>
<reference evidence="1" key="1">
    <citation type="submission" date="2020-12" db="EMBL/GenBank/DDBJ databases">
        <authorList>
            <person name="Youbin C."/>
            <person name="Kawngpyo K."/>
        </authorList>
    </citation>
    <scope>NUCLEOTIDE SEQUENCE</scope>
</reference>
<accession>A0AAE7TQZ0</accession>
<proteinExistence type="predicted"/>